<name>A0ABY8TS47_TETOB</name>
<dbReference type="InterPro" id="IPR017441">
    <property type="entry name" value="Protein_kinase_ATP_BS"/>
</dbReference>
<feature type="region of interest" description="Disordered" evidence="7">
    <location>
        <begin position="700"/>
        <end position="722"/>
    </location>
</feature>
<sequence length="1435" mass="149546">MIGLAAEAVQCKERSEVQLQQTAAVVHPFRVATFNVLADGLAQSGDFFKVPISCLMWEHRLPLILQEVRAANADILCLQELNHFDTLAAALVPEGYSCFFRAKKPSPALKFGFPADGIALFYRHSRFSTSPAPSGHCFASMDGQPAAQGFVTALLHDKQSGRSLLVAATHLKAKAGVDNEQTRVHQACQLLQELENVQERQQLLQLQQQPAAESSSGASSSRGVPPAVLLCGDFNTTPDSETVQVIMDHRLGLQSIWNVPWSKGSSAGSNGNGNGHSHGSSSNGTAAASANGNGSHWCDAQQASTAQFIPKEVSGQVPARLVFRQQGLAEAWSDPGIRRAVVRGHVVVEEPFWREHFAASGGTAAMGAKLQGLQNFTIDSEDPCNVVDCSHNGASNGGLDKAERAELDVSRIASMMLVGPGGLLTLQNIILSDIASADQYVYSDAQPYRSQGAGTGNRQTLLQSTTFSGTWPTIALAPNATLVLNNITVLFRNPAPIDTCSQYVQRAVFSLRQVYPNASVELTNDTAGRMLGPVTINVDVRNGSTNAAVGAASINVTNMTFFCLEKLAPPPAAGGLAPGVLAAAVAVPVAVALLAAALAAWLCRRRRRRKRAAAAAARGPKDVEAGRHHSTDLGGFRDHQHPSDDDRDRVLPLSTVAGAAAPGSMYTSSSATSSSSMVAHLATGVPVLYGSSHSAHSPGVLPYPDSGGGGASGSTPSGLNTPAAAAASSAITFRDGVAATTAASGQYIGRHSTSSGASPAPVTTMGSIDPAFMHSSREPSSTADISGGGGGSTGRGSGQAGMPASASGGGGGSGGAGSSAGVGGSGGQLGTSARSAGSVSNMLKIRSEKAVLKDLRIGPLLGRGSYGRVYKGRWNGVSVAVKIIEHSERSPGTASSGGKRISIVRESLLATQMSHPNIVQSYHISTMTVSERNALAKGWLGAEASTSAAPKQSPKPSSSAQQGGDDDADSSGSNHSSDNEQRDVLETWIIMEFCEKGSLERAVSRGKLVRREDRQPEMIGIYKALLDTASGLGYLHSIGVVHGDLKSANVLLKGASRDLRGFSCKIADFGLSRVLDMDATHISTRTYGTIVYMPSELLLTGRMTTATDVYSFGLMMWELFTSQRVFEEGLSIGQIFYMIAYQNWRPTVPANCPPGYAELMTACWHQDPEQRPTVPQLLRSLQKLYVAEKQRLAAERQLAAAGAAGPSRPGGGAAQPATGWQAGSSSPSSGGQQRMARPGLPGLATGSSSYLASSAGGLHEWSSVSTGTMPSVLGDSFLTSPTSTVGSRALGSQEFHRITSFGGPGRPGSSSERRSGTGEGPPGSSAMLVTPELRQQGQRVALGAPSGWFAGVVSMGMLQTVPESAMSSENTSPSATAIHQPVILQQQQQQQQQPQQQQQQQEGARELEGSAAPPASPFAALAQRAGSLFGPLPPQ</sequence>
<evidence type="ECO:0000256" key="4">
    <source>
        <dbReference type="ARBA" id="ARBA00022777"/>
    </source>
</evidence>
<evidence type="ECO:0000256" key="8">
    <source>
        <dbReference type="SAM" id="Phobius"/>
    </source>
</evidence>
<keyword evidence="2" id="KW-0808">Transferase</keyword>
<feature type="region of interest" description="Disordered" evidence="7">
    <location>
        <begin position="943"/>
        <end position="981"/>
    </location>
</feature>
<dbReference type="SUPFAM" id="SSF56112">
    <property type="entry name" value="Protein kinase-like (PK-like)"/>
    <property type="match status" value="1"/>
</dbReference>
<feature type="region of interest" description="Disordered" evidence="7">
    <location>
        <begin position="1281"/>
        <end position="1327"/>
    </location>
</feature>
<protein>
    <recommendedName>
        <fullName evidence="9">Protein kinase domain-containing protein</fullName>
    </recommendedName>
</protein>
<reference evidence="10 11" key="1">
    <citation type="submission" date="2023-05" db="EMBL/GenBank/DDBJ databases">
        <title>A 100% complete, gapless, phased diploid assembly of the Scenedesmus obliquus UTEX 3031 genome.</title>
        <authorList>
            <person name="Biondi T.C."/>
            <person name="Hanschen E.R."/>
            <person name="Kwon T."/>
            <person name="Eng W."/>
            <person name="Kruse C.P.S."/>
            <person name="Koehler S.I."/>
            <person name="Kunde Y."/>
            <person name="Gleasner C.D."/>
            <person name="You Mak K.T."/>
            <person name="Polle J."/>
            <person name="Hovde B.T."/>
            <person name="Starkenburg S.R."/>
        </authorList>
    </citation>
    <scope>NUCLEOTIDE SEQUENCE [LARGE SCALE GENOMIC DNA]</scope>
    <source>
        <strain evidence="10 11">DOE0152z</strain>
    </source>
</reference>
<dbReference type="Pfam" id="PF03372">
    <property type="entry name" value="Exo_endo_phos"/>
    <property type="match status" value="1"/>
</dbReference>
<feature type="compositionally biased region" description="Low complexity" evidence="7">
    <location>
        <begin position="947"/>
        <end position="963"/>
    </location>
</feature>
<dbReference type="SUPFAM" id="SSF56219">
    <property type="entry name" value="DNase I-like"/>
    <property type="match status" value="1"/>
</dbReference>
<dbReference type="PROSITE" id="PS00108">
    <property type="entry name" value="PROTEIN_KINASE_ST"/>
    <property type="match status" value="1"/>
</dbReference>
<feature type="region of interest" description="Disordered" evidence="7">
    <location>
        <begin position="613"/>
        <end position="649"/>
    </location>
</feature>
<feature type="compositionally biased region" description="Low complexity" evidence="7">
    <location>
        <begin position="1410"/>
        <end position="1422"/>
    </location>
</feature>
<keyword evidence="11" id="KW-1185">Reference proteome</keyword>
<keyword evidence="8" id="KW-0812">Transmembrane</keyword>
<dbReference type="PANTHER" id="PTHR44329:SF214">
    <property type="entry name" value="PROTEIN KINASE DOMAIN-CONTAINING PROTEIN"/>
    <property type="match status" value="1"/>
</dbReference>
<feature type="compositionally biased region" description="Basic and acidic residues" evidence="7">
    <location>
        <begin position="619"/>
        <end position="649"/>
    </location>
</feature>
<keyword evidence="8" id="KW-1133">Transmembrane helix</keyword>
<feature type="region of interest" description="Disordered" evidence="7">
    <location>
        <begin position="749"/>
        <end position="838"/>
    </location>
</feature>
<keyword evidence="4" id="KW-0418">Kinase</keyword>
<evidence type="ECO:0000256" key="6">
    <source>
        <dbReference type="PROSITE-ProRule" id="PRU10141"/>
    </source>
</evidence>
<feature type="binding site" evidence="6">
    <location>
        <position position="882"/>
    </location>
    <ligand>
        <name>ATP</name>
        <dbReference type="ChEBI" id="CHEBI:30616"/>
    </ligand>
</feature>
<evidence type="ECO:0000256" key="7">
    <source>
        <dbReference type="SAM" id="MobiDB-lite"/>
    </source>
</evidence>
<organism evidence="10 11">
    <name type="scientific">Tetradesmus obliquus</name>
    <name type="common">Green alga</name>
    <name type="synonym">Acutodesmus obliquus</name>
    <dbReference type="NCBI Taxonomy" id="3088"/>
    <lineage>
        <taxon>Eukaryota</taxon>
        <taxon>Viridiplantae</taxon>
        <taxon>Chlorophyta</taxon>
        <taxon>core chlorophytes</taxon>
        <taxon>Chlorophyceae</taxon>
        <taxon>CS clade</taxon>
        <taxon>Sphaeropleales</taxon>
        <taxon>Scenedesmaceae</taxon>
        <taxon>Tetradesmus</taxon>
    </lineage>
</organism>
<keyword evidence="8" id="KW-0472">Membrane</keyword>
<dbReference type="Pfam" id="PF07714">
    <property type="entry name" value="PK_Tyr_Ser-Thr"/>
    <property type="match status" value="1"/>
</dbReference>
<dbReference type="Gene3D" id="3.60.10.10">
    <property type="entry name" value="Endonuclease/exonuclease/phosphatase"/>
    <property type="match status" value="1"/>
</dbReference>
<feature type="region of interest" description="Disordered" evidence="7">
    <location>
        <begin position="264"/>
        <end position="295"/>
    </location>
</feature>
<dbReference type="InterPro" id="IPR001245">
    <property type="entry name" value="Ser-Thr/Tyr_kinase_cat_dom"/>
</dbReference>
<dbReference type="Gene3D" id="3.30.200.20">
    <property type="entry name" value="Phosphorylase Kinase, domain 1"/>
    <property type="match status" value="1"/>
</dbReference>
<dbReference type="PRINTS" id="PR00109">
    <property type="entry name" value="TYRKINASE"/>
</dbReference>
<gene>
    <name evidence="10" type="ORF">OEZ85_011900</name>
</gene>
<accession>A0ABY8TS47</accession>
<keyword evidence="1" id="KW-0723">Serine/threonine-protein kinase</keyword>
<evidence type="ECO:0000256" key="5">
    <source>
        <dbReference type="ARBA" id="ARBA00022840"/>
    </source>
</evidence>
<dbReference type="InterPro" id="IPR036691">
    <property type="entry name" value="Endo/exonu/phosph_ase_sf"/>
</dbReference>
<dbReference type="InterPro" id="IPR008271">
    <property type="entry name" value="Ser/Thr_kinase_AS"/>
</dbReference>
<keyword evidence="5 6" id="KW-0067">ATP-binding</keyword>
<dbReference type="InterPro" id="IPR051681">
    <property type="entry name" value="Ser/Thr_Kinases-Pseudokinases"/>
</dbReference>
<evidence type="ECO:0000256" key="2">
    <source>
        <dbReference type="ARBA" id="ARBA00022679"/>
    </source>
</evidence>
<keyword evidence="3 6" id="KW-0547">Nucleotide-binding</keyword>
<dbReference type="PROSITE" id="PS50011">
    <property type="entry name" value="PROTEIN_KINASE_DOM"/>
    <property type="match status" value="1"/>
</dbReference>
<dbReference type="InterPro" id="IPR005135">
    <property type="entry name" value="Endo/exonuclease/phosphatase"/>
</dbReference>
<dbReference type="InterPro" id="IPR000719">
    <property type="entry name" value="Prot_kinase_dom"/>
</dbReference>
<feature type="transmembrane region" description="Helical" evidence="8">
    <location>
        <begin position="576"/>
        <end position="602"/>
    </location>
</feature>
<dbReference type="EMBL" id="CP126210">
    <property type="protein sequence ID" value="WIA11810.1"/>
    <property type="molecule type" value="Genomic_DNA"/>
</dbReference>
<feature type="compositionally biased region" description="Gly residues" evidence="7">
    <location>
        <begin position="807"/>
        <end position="829"/>
    </location>
</feature>
<proteinExistence type="predicted"/>
<evidence type="ECO:0000313" key="10">
    <source>
        <dbReference type="EMBL" id="WIA11810.1"/>
    </source>
</evidence>
<evidence type="ECO:0000256" key="3">
    <source>
        <dbReference type="ARBA" id="ARBA00022741"/>
    </source>
</evidence>
<feature type="compositionally biased region" description="Low complexity" evidence="7">
    <location>
        <begin position="1385"/>
        <end position="1401"/>
    </location>
</feature>
<feature type="region of interest" description="Disordered" evidence="7">
    <location>
        <begin position="1199"/>
        <end position="1243"/>
    </location>
</feature>
<evidence type="ECO:0000259" key="9">
    <source>
        <dbReference type="PROSITE" id="PS50011"/>
    </source>
</evidence>
<dbReference type="PROSITE" id="PS00107">
    <property type="entry name" value="PROTEIN_KINASE_ATP"/>
    <property type="match status" value="1"/>
</dbReference>
<dbReference type="InterPro" id="IPR011009">
    <property type="entry name" value="Kinase-like_dom_sf"/>
</dbReference>
<dbReference type="Gene3D" id="1.10.510.10">
    <property type="entry name" value="Transferase(Phosphotransferase) domain 1"/>
    <property type="match status" value="1"/>
</dbReference>
<dbReference type="PANTHER" id="PTHR44329">
    <property type="entry name" value="SERINE/THREONINE-PROTEIN KINASE TNNI3K-RELATED"/>
    <property type="match status" value="1"/>
</dbReference>
<feature type="region of interest" description="Disordered" evidence="7">
    <location>
        <begin position="1382"/>
        <end position="1435"/>
    </location>
</feature>
<feature type="domain" description="Protein kinase" evidence="9">
    <location>
        <begin position="855"/>
        <end position="1185"/>
    </location>
</feature>
<dbReference type="SMART" id="SM00220">
    <property type="entry name" value="S_TKc"/>
    <property type="match status" value="1"/>
</dbReference>
<evidence type="ECO:0000313" key="11">
    <source>
        <dbReference type="Proteomes" id="UP001244341"/>
    </source>
</evidence>
<evidence type="ECO:0000256" key="1">
    <source>
        <dbReference type="ARBA" id="ARBA00022527"/>
    </source>
</evidence>
<feature type="compositionally biased region" description="Gly residues" evidence="7">
    <location>
        <begin position="786"/>
        <end position="799"/>
    </location>
</feature>
<dbReference type="Proteomes" id="UP001244341">
    <property type="component" value="Chromosome 3b"/>
</dbReference>
<feature type="compositionally biased region" description="Low complexity" evidence="7">
    <location>
        <begin position="713"/>
        <end position="722"/>
    </location>
</feature>
<feature type="compositionally biased region" description="Low complexity" evidence="7">
    <location>
        <begin position="277"/>
        <end position="295"/>
    </location>
</feature>